<dbReference type="NCBIfam" id="TIGR04183">
    <property type="entry name" value="Por_Secre_tail"/>
    <property type="match status" value="1"/>
</dbReference>
<feature type="domain" description="Blue (type 1) copper" evidence="5">
    <location>
        <begin position="34"/>
        <end position="105"/>
    </location>
</feature>
<evidence type="ECO:0000313" key="8">
    <source>
        <dbReference type="Proteomes" id="UP001610104"/>
    </source>
</evidence>
<evidence type="ECO:0000259" key="6">
    <source>
        <dbReference type="Pfam" id="PF18962"/>
    </source>
</evidence>
<dbReference type="Pfam" id="PF18962">
    <property type="entry name" value="Por_Secre_tail"/>
    <property type="match status" value="1"/>
</dbReference>
<dbReference type="Proteomes" id="UP001610104">
    <property type="component" value="Unassembled WGS sequence"/>
</dbReference>
<protein>
    <submittedName>
        <fullName evidence="7">T9SS type A sorting domain-containing protein</fullName>
    </submittedName>
</protein>
<dbReference type="PANTHER" id="PTHR36507">
    <property type="entry name" value="BLL1555 PROTEIN"/>
    <property type="match status" value="1"/>
</dbReference>
<evidence type="ECO:0000256" key="2">
    <source>
        <dbReference type="ARBA" id="ARBA00022729"/>
    </source>
</evidence>
<accession>A0ABW7MSM7</accession>
<comment type="caution">
    <text evidence="7">The sequence shown here is derived from an EMBL/GenBank/DDBJ whole genome shotgun (WGS) entry which is preliminary data.</text>
</comment>
<feature type="domain" description="Secretion system C-terminal sorting" evidence="6">
    <location>
        <begin position="120"/>
        <end position="188"/>
    </location>
</feature>
<evidence type="ECO:0000256" key="3">
    <source>
        <dbReference type="ARBA" id="ARBA00023008"/>
    </source>
</evidence>
<evidence type="ECO:0000313" key="7">
    <source>
        <dbReference type="EMBL" id="MFH6769834.1"/>
    </source>
</evidence>
<keyword evidence="2 4" id="KW-0732">Signal</keyword>
<dbReference type="InterPro" id="IPR052721">
    <property type="entry name" value="ET_Amicyanin"/>
</dbReference>
<dbReference type="InterPro" id="IPR008972">
    <property type="entry name" value="Cupredoxin"/>
</dbReference>
<dbReference type="Pfam" id="PF00127">
    <property type="entry name" value="Copper-bind"/>
    <property type="match status" value="1"/>
</dbReference>
<sequence>MKKTLLLLMFTSFGAQAQTTHDLDWEIGIGSNLNLTINVGDLVRWTWTDTFAHTVQNDAGSTETFNSGSKTGLGNTFTYQFNSIGSNPYKCGFHPLSMAGTITVENPLDIEEYSIENFTISPNPAYDQLSLKMPNGIEFKSISIFDLLGQKIYSSNKLEYTIDISKLNKGLYFIKVSYFGISHTKRFIKL</sequence>
<keyword evidence="3" id="KW-0186">Copper</keyword>
<gene>
    <name evidence="7" type="ORF">V8G56_13865</name>
</gene>
<feature type="chain" id="PRO_5045930918" evidence="4">
    <location>
        <begin position="18"/>
        <end position="190"/>
    </location>
</feature>
<dbReference type="InterPro" id="IPR026444">
    <property type="entry name" value="Secre_tail"/>
</dbReference>
<evidence type="ECO:0000256" key="1">
    <source>
        <dbReference type="ARBA" id="ARBA00022723"/>
    </source>
</evidence>
<name>A0ABW7MSM7_9FLAO</name>
<organism evidence="7 8">
    <name type="scientific">Gaetbulibacter aquiaggeris</name>
    <dbReference type="NCBI Taxonomy" id="1735373"/>
    <lineage>
        <taxon>Bacteria</taxon>
        <taxon>Pseudomonadati</taxon>
        <taxon>Bacteroidota</taxon>
        <taxon>Flavobacteriia</taxon>
        <taxon>Flavobacteriales</taxon>
        <taxon>Flavobacteriaceae</taxon>
        <taxon>Gaetbulibacter</taxon>
    </lineage>
</organism>
<dbReference type="InterPro" id="IPR000923">
    <property type="entry name" value="BlueCu_1"/>
</dbReference>
<dbReference type="EMBL" id="JBAWKC010000005">
    <property type="protein sequence ID" value="MFH6769834.1"/>
    <property type="molecule type" value="Genomic_DNA"/>
</dbReference>
<dbReference type="RefSeq" id="WP_395439059.1">
    <property type="nucleotide sequence ID" value="NZ_JBAWKC010000005.1"/>
</dbReference>
<keyword evidence="8" id="KW-1185">Reference proteome</keyword>
<reference evidence="7 8" key="1">
    <citation type="submission" date="2024-02" db="EMBL/GenBank/DDBJ databases">
        <title>A Gaetbulibacter species isolated from tidal flats and genomic insights of their niches.</title>
        <authorList>
            <person name="Ye Y."/>
        </authorList>
    </citation>
    <scope>NUCLEOTIDE SEQUENCE [LARGE SCALE GENOMIC DNA]</scope>
    <source>
        <strain evidence="7 8">KEM-8</strain>
    </source>
</reference>
<feature type="signal peptide" evidence="4">
    <location>
        <begin position="1"/>
        <end position="17"/>
    </location>
</feature>
<dbReference type="PANTHER" id="PTHR36507:SF1">
    <property type="entry name" value="BLL1555 PROTEIN"/>
    <property type="match status" value="1"/>
</dbReference>
<dbReference type="SUPFAM" id="SSF49503">
    <property type="entry name" value="Cupredoxins"/>
    <property type="match status" value="1"/>
</dbReference>
<evidence type="ECO:0000256" key="4">
    <source>
        <dbReference type="SAM" id="SignalP"/>
    </source>
</evidence>
<evidence type="ECO:0000259" key="5">
    <source>
        <dbReference type="Pfam" id="PF00127"/>
    </source>
</evidence>
<proteinExistence type="predicted"/>
<dbReference type="Gene3D" id="2.60.40.420">
    <property type="entry name" value="Cupredoxins - blue copper proteins"/>
    <property type="match status" value="1"/>
</dbReference>
<keyword evidence="1" id="KW-0479">Metal-binding</keyword>